<organism evidence="9 10">
    <name type="scientific">Pneumocystis carinii (strain B80)</name>
    <name type="common">Rat pneumocystis pneumonia agent</name>
    <name type="synonym">Pneumocystis carinii f. sp. carinii</name>
    <dbReference type="NCBI Taxonomy" id="1408658"/>
    <lineage>
        <taxon>Eukaryota</taxon>
        <taxon>Fungi</taxon>
        <taxon>Dikarya</taxon>
        <taxon>Ascomycota</taxon>
        <taxon>Taphrinomycotina</taxon>
        <taxon>Pneumocystomycetes</taxon>
        <taxon>Pneumocystaceae</taxon>
        <taxon>Pneumocystis</taxon>
    </lineage>
</organism>
<dbReference type="GO" id="GO:0034993">
    <property type="term" value="C:meiotic nuclear membrane microtubule tethering complex"/>
    <property type="evidence" value="ECO:0007669"/>
    <property type="project" value="TreeGrafter"/>
</dbReference>
<evidence type="ECO:0000256" key="5">
    <source>
        <dbReference type="SAM" id="Coils"/>
    </source>
</evidence>
<comment type="caution">
    <text evidence="9">The sequence shown here is derived from an EMBL/GenBank/DDBJ whole genome shotgun (WGS) entry which is preliminary data.</text>
</comment>
<dbReference type="GO" id="GO:0043495">
    <property type="term" value="F:protein-membrane adaptor activity"/>
    <property type="evidence" value="ECO:0007669"/>
    <property type="project" value="TreeGrafter"/>
</dbReference>
<keyword evidence="5" id="KW-0175">Coiled coil</keyword>
<dbReference type="Proteomes" id="UP000054454">
    <property type="component" value="Unassembled WGS sequence"/>
</dbReference>
<dbReference type="InterPro" id="IPR012919">
    <property type="entry name" value="SUN_dom"/>
</dbReference>
<dbReference type="PANTHER" id="PTHR12911:SF8">
    <property type="entry name" value="KLAROID PROTEIN-RELATED"/>
    <property type="match status" value="1"/>
</dbReference>
<dbReference type="VEuPathDB" id="FungiDB:T552_00546"/>
<dbReference type="AlphaFoldDB" id="A0A0W4ZR65"/>
<feature type="region of interest" description="Disordered" evidence="6">
    <location>
        <begin position="1"/>
        <end position="56"/>
    </location>
</feature>
<feature type="region of interest" description="Disordered" evidence="6">
    <location>
        <begin position="76"/>
        <end position="117"/>
    </location>
</feature>
<reference evidence="10" key="1">
    <citation type="journal article" date="2016" name="Nat. Commun.">
        <title>Genome analysis of three Pneumocystis species reveals adaptation mechanisms to life exclusively in mammalian hosts.</title>
        <authorList>
            <person name="Ma L."/>
            <person name="Chen Z."/>
            <person name="Huang D.W."/>
            <person name="Kutty G."/>
            <person name="Ishihara M."/>
            <person name="Wang H."/>
            <person name="Abouelleil A."/>
            <person name="Bishop L."/>
            <person name="Davey E."/>
            <person name="Deng R."/>
            <person name="Deng X."/>
            <person name="Fan L."/>
            <person name="Fantoni G."/>
            <person name="Fitzgerald M."/>
            <person name="Gogineni E."/>
            <person name="Goldberg J.M."/>
            <person name="Handley G."/>
            <person name="Hu X."/>
            <person name="Huber C."/>
            <person name="Jiao X."/>
            <person name="Jones K."/>
            <person name="Levin J.Z."/>
            <person name="Liu Y."/>
            <person name="Macdonald P."/>
            <person name="Melnikov A."/>
            <person name="Raley C."/>
            <person name="Sassi M."/>
            <person name="Sherman B.T."/>
            <person name="Song X."/>
            <person name="Sykes S."/>
            <person name="Tran B."/>
            <person name="Walsh L."/>
            <person name="Xia Y."/>
            <person name="Yang J."/>
            <person name="Young S."/>
            <person name="Zeng Q."/>
            <person name="Zheng X."/>
            <person name="Stephens R."/>
            <person name="Nusbaum C."/>
            <person name="Birren B.W."/>
            <person name="Azadi P."/>
            <person name="Lempicki R.A."/>
            <person name="Cuomo C.A."/>
            <person name="Kovacs J.A."/>
        </authorList>
    </citation>
    <scope>NUCLEOTIDE SEQUENCE [LARGE SCALE GENOMIC DNA]</scope>
    <source>
        <strain evidence="10">B80</strain>
    </source>
</reference>
<keyword evidence="4 7" id="KW-0472">Membrane</keyword>
<evidence type="ECO:0000256" key="7">
    <source>
        <dbReference type="SAM" id="Phobius"/>
    </source>
</evidence>
<feature type="compositionally biased region" description="Low complexity" evidence="6">
    <location>
        <begin position="27"/>
        <end position="46"/>
    </location>
</feature>
<dbReference type="InterPro" id="IPR045119">
    <property type="entry name" value="SUN1-5"/>
</dbReference>
<accession>A0A0W4ZR65</accession>
<protein>
    <recommendedName>
        <fullName evidence="8">SUN domain-containing protein</fullName>
    </recommendedName>
</protein>
<dbReference type="EMBL" id="LFVZ01000002">
    <property type="protein sequence ID" value="KTW30834.1"/>
    <property type="molecule type" value="Genomic_DNA"/>
</dbReference>
<evidence type="ECO:0000256" key="6">
    <source>
        <dbReference type="SAM" id="MobiDB-lite"/>
    </source>
</evidence>
<feature type="transmembrane region" description="Helical" evidence="7">
    <location>
        <begin position="305"/>
        <end position="323"/>
    </location>
</feature>
<evidence type="ECO:0000256" key="1">
    <source>
        <dbReference type="ARBA" id="ARBA00004370"/>
    </source>
</evidence>
<sequence>MFTQTPVGGRRVRNQRQWSRIITGDRPAAPLPSSGASPSFSYGSPSINPPDIPSLHDTTVGLASALRAAQRNTQRKDYINENITPLKQPKFLKQEFSNTSPPYSLSPKSAERKRGSQRVFKKMDENSDSMDNKFQNNQLDMETSENDSKKNINQDQNMKQNGKLSRYYLREHNSADSASRLSLNYDTTNNSENLENLESRSYEEEELLYSRLNETDFKDFFEDYDSSIPDDYVNTDSQEYLDDDYEKQANKILNFIHFCWFMIISLSKQFIFYCFNLLMWPITSLISLISLIIESILKITIRKTYTIFIILSIILAITIPSLLEKNYVKLKRIYKPYSLSMYNYSDPQNVDELIQRLVNLEKTLKSYEATIQNMIQDKKDMLKAIKEIDIKGYENSETTKLLKKEFNVFKNSFEKTKKEISNLNLQDDKKKSQITDLFHSFSFLQKNTSKCQSQFNDCKNSLSSFNLEVSAIKKSVDSLYKEFNNSQTTFKNDSDDKYIMDKIIKVIDSYLPSQLVVKMNPKTKKIDISPEFWILLREIFPDRVEIDGVLKSSFGKEFNKDEDASYLISWTNFFKNNEENIKTFIKAQTKEDLKKSEENGLIVSKTYFMTTLKENLKKIQNDLENDFTKMKEHINDRFKKIDYIFKNKIETDHSKYSNNENLSNKAIETLIEAALHKYSSDVLARPDFALYSSGARINPFLTSPTYLQRPTRFIPRLLSKVFWNIGCTWGYPPAMAINHENTVGMCWAFPGSSGQISIRLSETIFLTDITIEHVHSDIAHDISTAPRDIQFWAQIDHPDLQELIIQHISPQSQNSIPPSNSYFLITTMTYNIFSTYSIQTFPIPNIIQQLNIPVKNVVFRILSNWGNDKFTCLYRIRVHGTKLILNQTTTSNQNK</sequence>
<keyword evidence="2 7" id="KW-0812">Transmembrane</keyword>
<proteinExistence type="predicted"/>
<feature type="region of interest" description="Disordered" evidence="6">
    <location>
        <begin position="139"/>
        <end position="161"/>
    </location>
</feature>
<evidence type="ECO:0000259" key="8">
    <source>
        <dbReference type="PROSITE" id="PS51469"/>
    </source>
</evidence>
<evidence type="ECO:0000256" key="4">
    <source>
        <dbReference type="ARBA" id="ARBA00023136"/>
    </source>
</evidence>
<feature type="compositionally biased region" description="Polar residues" evidence="6">
    <location>
        <begin position="95"/>
        <end position="107"/>
    </location>
</feature>
<dbReference type="Pfam" id="PF07738">
    <property type="entry name" value="Sad1_UNC"/>
    <property type="match status" value="1"/>
</dbReference>
<evidence type="ECO:0000313" key="9">
    <source>
        <dbReference type="EMBL" id="KTW30834.1"/>
    </source>
</evidence>
<evidence type="ECO:0000256" key="2">
    <source>
        <dbReference type="ARBA" id="ARBA00022692"/>
    </source>
</evidence>
<name>A0A0W4ZR65_PNEC8</name>
<dbReference type="OrthoDB" id="342281at2759"/>
<dbReference type="RefSeq" id="XP_018227430.1">
    <property type="nucleotide sequence ID" value="XM_018369160.1"/>
</dbReference>
<keyword evidence="3 7" id="KW-1133">Transmembrane helix</keyword>
<comment type="subcellular location">
    <subcellularLocation>
        <location evidence="1">Membrane</location>
    </subcellularLocation>
</comment>
<dbReference type="PANTHER" id="PTHR12911">
    <property type="entry name" value="SAD1/UNC-84-LIKE PROTEIN-RELATED"/>
    <property type="match status" value="1"/>
</dbReference>
<evidence type="ECO:0000256" key="3">
    <source>
        <dbReference type="ARBA" id="ARBA00022989"/>
    </source>
</evidence>
<gene>
    <name evidence="9" type="ORF">T552_00546</name>
</gene>
<dbReference type="Gene3D" id="2.60.120.260">
    <property type="entry name" value="Galactose-binding domain-like"/>
    <property type="match status" value="1"/>
</dbReference>
<feature type="coiled-coil region" evidence="5">
    <location>
        <begin position="350"/>
        <end position="384"/>
    </location>
</feature>
<evidence type="ECO:0000313" key="10">
    <source>
        <dbReference type="Proteomes" id="UP000054454"/>
    </source>
</evidence>
<feature type="domain" description="SUN" evidence="8">
    <location>
        <begin position="694"/>
        <end position="883"/>
    </location>
</feature>
<keyword evidence="10" id="KW-1185">Reference proteome</keyword>
<dbReference type="PROSITE" id="PS51469">
    <property type="entry name" value="SUN"/>
    <property type="match status" value="1"/>
</dbReference>
<feature type="transmembrane region" description="Helical" evidence="7">
    <location>
        <begin position="270"/>
        <end position="293"/>
    </location>
</feature>
<dbReference type="GeneID" id="28935362"/>